<name>A0ABW1NU26_9ACTN</name>
<organism evidence="2 3">
    <name type="scientific">Sphaerisporangium aureirubrum</name>
    <dbReference type="NCBI Taxonomy" id="1544736"/>
    <lineage>
        <taxon>Bacteria</taxon>
        <taxon>Bacillati</taxon>
        <taxon>Actinomycetota</taxon>
        <taxon>Actinomycetes</taxon>
        <taxon>Streptosporangiales</taxon>
        <taxon>Streptosporangiaceae</taxon>
        <taxon>Sphaerisporangium</taxon>
    </lineage>
</organism>
<feature type="compositionally biased region" description="Pro residues" evidence="1">
    <location>
        <begin position="92"/>
        <end position="104"/>
    </location>
</feature>
<dbReference type="EMBL" id="JBHSRF010000085">
    <property type="protein sequence ID" value="MFC6086390.1"/>
    <property type="molecule type" value="Genomic_DNA"/>
</dbReference>
<proteinExistence type="predicted"/>
<feature type="region of interest" description="Disordered" evidence="1">
    <location>
        <begin position="87"/>
        <end position="119"/>
    </location>
</feature>
<protein>
    <submittedName>
        <fullName evidence="2">HEXXH motif domain-containing protein</fullName>
    </submittedName>
</protein>
<keyword evidence="3" id="KW-1185">Reference proteome</keyword>
<evidence type="ECO:0000313" key="2">
    <source>
        <dbReference type="EMBL" id="MFC6086390.1"/>
    </source>
</evidence>
<accession>A0ABW1NU26</accession>
<sequence length="459" mass="48704">MPAGLFDRIAAGEGGGRALRALATAEYSKRLMLLRTVVTESTTQAHPRAPAARRAYSTLSDLQKRSPIAIREVLSHPSVGTLANSILRNLKPTPPPPVAPPHGDPYPGRDPYAGPRPDPRVDPGWLAAVAGAAAVRARVPMSVPVRVYGQGVMLPSLGLAQFPGAADGQEAIVLAGGAGAAVATGDQVVRIPEDPHAEVGPWLGLRRLVVGTGRDALSLLVDDVDPMRFPLRDRCRPRLSREELAAWRAVLGPAWRLLVQAHPGVSAEVAAGIKVLVPLHAPPTGTSSATSPAAFGSVALSLPPDPVALAQSFAHEVQHTKLSALGTLFPMIDEEGEERFYAPWRDDPRPLGALFQGTYAHLGIAAFWSRQSRATPDPAALLHAQTELARWRQAAWDVAGLLLTSGRLTEAGRRFTTGTRRALAALRAQPVAPTAMTQATHLATTHRTRFLHRATPPAG</sequence>
<dbReference type="RefSeq" id="WP_380761530.1">
    <property type="nucleotide sequence ID" value="NZ_JBHSRF010000085.1"/>
</dbReference>
<dbReference type="NCBIfam" id="TIGR04267">
    <property type="entry name" value="mod_HExxH"/>
    <property type="match status" value="1"/>
</dbReference>
<gene>
    <name evidence="2" type="ORF">ACFP1K_34830</name>
</gene>
<comment type="caution">
    <text evidence="2">The sequence shown here is derived from an EMBL/GenBank/DDBJ whole genome shotgun (WGS) entry which is preliminary data.</text>
</comment>
<reference evidence="3" key="1">
    <citation type="journal article" date="2019" name="Int. J. Syst. Evol. Microbiol.">
        <title>The Global Catalogue of Microorganisms (GCM) 10K type strain sequencing project: providing services to taxonomists for standard genome sequencing and annotation.</title>
        <authorList>
            <consortium name="The Broad Institute Genomics Platform"/>
            <consortium name="The Broad Institute Genome Sequencing Center for Infectious Disease"/>
            <person name="Wu L."/>
            <person name="Ma J."/>
        </authorList>
    </citation>
    <scope>NUCLEOTIDE SEQUENCE [LARGE SCALE GENOMIC DNA]</scope>
    <source>
        <strain evidence="3">JCM 30346</strain>
    </source>
</reference>
<dbReference type="InterPro" id="IPR026337">
    <property type="entry name" value="AKG_HExxH"/>
</dbReference>
<evidence type="ECO:0000313" key="3">
    <source>
        <dbReference type="Proteomes" id="UP001596137"/>
    </source>
</evidence>
<evidence type="ECO:0000256" key="1">
    <source>
        <dbReference type="SAM" id="MobiDB-lite"/>
    </source>
</evidence>
<dbReference type="Proteomes" id="UP001596137">
    <property type="component" value="Unassembled WGS sequence"/>
</dbReference>